<dbReference type="SUPFAM" id="SSF51395">
    <property type="entry name" value="FMN-linked oxidoreductases"/>
    <property type="match status" value="1"/>
</dbReference>
<keyword evidence="3" id="KW-1185">Reference proteome</keyword>
<evidence type="ECO:0000313" key="3">
    <source>
        <dbReference type="Proteomes" id="UP000046392"/>
    </source>
</evidence>
<dbReference type="Gene3D" id="3.20.20.70">
    <property type="entry name" value="Aldolase class I"/>
    <property type="match status" value="1"/>
</dbReference>
<dbReference type="InterPro" id="IPR013785">
    <property type="entry name" value="Aldolase_TIM"/>
</dbReference>
<protein>
    <submittedName>
        <fullName evidence="4">RibD_C domain-containing protein</fullName>
    </submittedName>
</protein>
<accession>A0A0N5BLD5</accession>
<dbReference type="AlphaFoldDB" id="A0A0N5BLD5"/>
<dbReference type="InterPro" id="IPR051799">
    <property type="entry name" value="NADH_flavin_oxidoreductase"/>
</dbReference>
<proteinExistence type="predicted"/>
<evidence type="ECO:0000313" key="4">
    <source>
        <dbReference type="WBParaSite" id="SPAL_0000673300.1"/>
    </source>
</evidence>
<evidence type="ECO:0000256" key="2">
    <source>
        <dbReference type="ARBA" id="ARBA00023002"/>
    </source>
</evidence>
<evidence type="ECO:0000256" key="1">
    <source>
        <dbReference type="ARBA" id="ARBA00022630"/>
    </source>
</evidence>
<dbReference type="Proteomes" id="UP000046392">
    <property type="component" value="Unplaced"/>
</dbReference>
<keyword evidence="1" id="KW-0285">Flavoprotein</keyword>
<dbReference type="PANTHER" id="PTHR43656">
    <property type="entry name" value="BINDING OXIDOREDUCTASE, PUTATIVE (AFU_ORTHOLOGUE AFUA_2G08260)-RELATED"/>
    <property type="match status" value="1"/>
</dbReference>
<name>A0A0N5BLD5_STREA</name>
<reference evidence="4" key="1">
    <citation type="submission" date="2017-02" db="UniProtKB">
        <authorList>
            <consortium name="WormBaseParasite"/>
        </authorList>
    </citation>
    <scope>IDENTIFICATION</scope>
</reference>
<keyword evidence="2" id="KW-0560">Oxidoreductase</keyword>
<organism evidence="3 4">
    <name type="scientific">Strongyloides papillosus</name>
    <name type="common">Intestinal threadworm</name>
    <dbReference type="NCBI Taxonomy" id="174720"/>
    <lineage>
        <taxon>Eukaryota</taxon>
        <taxon>Metazoa</taxon>
        <taxon>Ecdysozoa</taxon>
        <taxon>Nematoda</taxon>
        <taxon>Chromadorea</taxon>
        <taxon>Rhabditida</taxon>
        <taxon>Tylenchina</taxon>
        <taxon>Panagrolaimomorpha</taxon>
        <taxon>Strongyloidoidea</taxon>
        <taxon>Strongyloididae</taxon>
        <taxon>Strongyloides</taxon>
    </lineage>
</organism>
<dbReference type="STRING" id="174720.A0A0N5BLD5"/>
<dbReference type="WBParaSite" id="SPAL_0000673300.1">
    <property type="protein sequence ID" value="SPAL_0000673300.1"/>
    <property type="gene ID" value="SPAL_0000673300"/>
</dbReference>
<dbReference type="GO" id="GO:0016491">
    <property type="term" value="F:oxidoreductase activity"/>
    <property type="evidence" value="ECO:0007669"/>
    <property type="project" value="UniProtKB-KW"/>
</dbReference>
<dbReference type="PANTHER" id="PTHR43656:SF5">
    <property type="entry name" value="NADH:FLAVIN OXIDOREDUCTASE_NADH OXIDASE N-TERMINAL DOMAIN-CONTAINING PROTEIN"/>
    <property type="match status" value="1"/>
</dbReference>
<sequence length="106" mass="11655">MESPPDSTREEYFEFFSKSIKENVNYAKIYITGGFRTVEGMVSSINFGSTDSIGLGRPATAEPDFPLKVLNNVVNSVPLNLFESKGGYTFTLVSSGSQLIQMSKNQ</sequence>